<evidence type="ECO:0000256" key="6">
    <source>
        <dbReference type="ARBA" id="ARBA00022777"/>
    </source>
</evidence>
<comment type="caution">
    <text evidence="13">The sequence shown here is derived from an EMBL/GenBank/DDBJ whole genome shotgun (WGS) entry which is preliminary data.</text>
</comment>
<dbReference type="Gene3D" id="1.20.5.1930">
    <property type="match status" value="1"/>
</dbReference>
<dbReference type="EMBL" id="RQJX01000029">
    <property type="protein sequence ID" value="RQN01993.1"/>
    <property type="molecule type" value="Genomic_DNA"/>
</dbReference>
<feature type="domain" description="Histidine kinase/HSP90-like ATPase" evidence="10">
    <location>
        <begin position="298"/>
        <end position="386"/>
    </location>
</feature>
<dbReference type="Pfam" id="PF23539">
    <property type="entry name" value="DUF7134"/>
    <property type="match status" value="1"/>
</dbReference>
<feature type="domain" description="Signal transduction histidine kinase subgroup 3 dimerisation and phosphoacceptor" evidence="11">
    <location>
        <begin position="191"/>
        <end position="257"/>
    </location>
</feature>
<dbReference type="GO" id="GO:0005524">
    <property type="term" value="F:ATP binding"/>
    <property type="evidence" value="ECO:0007669"/>
    <property type="project" value="UniProtKB-KW"/>
</dbReference>
<evidence type="ECO:0000256" key="2">
    <source>
        <dbReference type="ARBA" id="ARBA00012438"/>
    </source>
</evidence>
<keyword evidence="6 13" id="KW-0418">Kinase</keyword>
<evidence type="ECO:0000256" key="5">
    <source>
        <dbReference type="ARBA" id="ARBA00022741"/>
    </source>
</evidence>
<evidence type="ECO:0000313" key="14">
    <source>
        <dbReference type="Proteomes" id="UP000275225"/>
    </source>
</evidence>
<keyword evidence="9" id="KW-1133">Transmembrane helix</keyword>
<evidence type="ECO:0000256" key="3">
    <source>
        <dbReference type="ARBA" id="ARBA00022553"/>
    </source>
</evidence>
<comment type="catalytic activity">
    <reaction evidence="1">
        <text>ATP + protein L-histidine = ADP + protein N-phospho-L-histidine.</text>
        <dbReference type="EC" id="2.7.13.3"/>
    </reaction>
</comment>
<dbReference type="Pfam" id="PF02518">
    <property type="entry name" value="HATPase_c"/>
    <property type="match status" value="1"/>
</dbReference>
<dbReference type="GO" id="GO:0016020">
    <property type="term" value="C:membrane"/>
    <property type="evidence" value="ECO:0007669"/>
    <property type="project" value="InterPro"/>
</dbReference>
<protein>
    <recommendedName>
        <fullName evidence="2">histidine kinase</fullName>
        <ecNumber evidence="2">2.7.13.3</ecNumber>
    </recommendedName>
</protein>
<dbReference type="PANTHER" id="PTHR24421">
    <property type="entry name" value="NITRATE/NITRITE SENSOR PROTEIN NARX-RELATED"/>
    <property type="match status" value="1"/>
</dbReference>
<dbReference type="SUPFAM" id="SSF55874">
    <property type="entry name" value="ATPase domain of HSP90 chaperone/DNA topoisomerase II/histidine kinase"/>
    <property type="match status" value="1"/>
</dbReference>
<keyword evidence="9" id="KW-0812">Transmembrane</keyword>
<dbReference type="RefSeq" id="WP_124237975.1">
    <property type="nucleotide sequence ID" value="NZ_JBHUFI010000010.1"/>
</dbReference>
<evidence type="ECO:0000259" key="10">
    <source>
        <dbReference type="Pfam" id="PF02518"/>
    </source>
</evidence>
<proteinExistence type="predicted"/>
<evidence type="ECO:0000313" key="13">
    <source>
        <dbReference type="EMBL" id="RQN01993.1"/>
    </source>
</evidence>
<feature type="transmembrane region" description="Helical" evidence="9">
    <location>
        <begin position="40"/>
        <end position="60"/>
    </location>
</feature>
<keyword evidence="14" id="KW-1185">Reference proteome</keyword>
<dbReference type="Proteomes" id="UP000275225">
    <property type="component" value="Unassembled WGS sequence"/>
</dbReference>
<dbReference type="Pfam" id="PF07730">
    <property type="entry name" value="HisKA_3"/>
    <property type="match status" value="1"/>
</dbReference>
<dbReference type="InterPro" id="IPR036890">
    <property type="entry name" value="HATPase_C_sf"/>
</dbReference>
<evidence type="ECO:0000256" key="9">
    <source>
        <dbReference type="SAM" id="Phobius"/>
    </source>
</evidence>
<feature type="transmembrane region" description="Helical" evidence="9">
    <location>
        <begin position="66"/>
        <end position="87"/>
    </location>
</feature>
<sequence length="387" mass="41388">MDGAPFRLGPRGQRWFDIGLASGLMLVGPFAGLGLGMGQGLGIGLAVGLVATLQVLPLYWRRKYPVAVFFAVYVAHALQVLLIDTPLPSQFAFPIALYSITRWRSLRWSLPALGLSFVAATVASIDWMLSPYSTPSSIISNAIGIALITLVAWVLAQLGRTREAYVNSLIERSERVAREADQRAQLAAQSERNRIAREMHDVVAHGLSVIIVQADGARYASAARPEAATEALENIALTGREALTEMRSLLGLLREGDTGVAPQPDLADLPALIDEARTSMTLEADIDEGLDAVPSGVALTAYRLVQEALTNVRKHAGPDVRVWVRVHRDGSALRLQVRDDGRGASATNDGEGHGLVGMRERVAAHGGELTAGPAVGGGYAIDARIPW</sequence>
<reference evidence="13 14" key="1">
    <citation type="submission" date="2018-11" db="EMBL/GenBank/DDBJ databases">
        <authorList>
            <person name="Li F."/>
        </authorList>
    </citation>
    <scope>NUCLEOTIDE SEQUENCE [LARGE SCALE GENOMIC DNA]</scope>
    <source>
        <strain evidence="13 14">YS17T</strain>
    </source>
</reference>
<evidence type="ECO:0000256" key="7">
    <source>
        <dbReference type="ARBA" id="ARBA00022840"/>
    </source>
</evidence>
<dbReference type="InterPro" id="IPR011712">
    <property type="entry name" value="Sig_transdc_His_kin_sub3_dim/P"/>
</dbReference>
<dbReference type="EC" id="2.7.13.3" evidence="2"/>
<dbReference type="AlphaFoldDB" id="A0A3N6WL01"/>
<keyword evidence="4" id="KW-0808">Transferase</keyword>
<feature type="domain" description="DUF7134" evidence="12">
    <location>
        <begin position="14"/>
        <end position="163"/>
    </location>
</feature>
<dbReference type="InterPro" id="IPR055558">
    <property type="entry name" value="DUF7134"/>
</dbReference>
<feature type="transmembrane region" description="Helical" evidence="9">
    <location>
        <begin position="135"/>
        <end position="156"/>
    </location>
</feature>
<dbReference type="CDD" id="cd16917">
    <property type="entry name" value="HATPase_UhpB-NarQ-NarX-like"/>
    <property type="match status" value="1"/>
</dbReference>
<keyword evidence="5" id="KW-0547">Nucleotide-binding</keyword>
<evidence type="ECO:0000256" key="4">
    <source>
        <dbReference type="ARBA" id="ARBA00022679"/>
    </source>
</evidence>
<evidence type="ECO:0000256" key="1">
    <source>
        <dbReference type="ARBA" id="ARBA00000085"/>
    </source>
</evidence>
<dbReference type="OrthoDB" id="227596at2"/>
<dbReference type="GO" id="GO:0000155">
    <property type="term" value="F:phosphorelay sensor kinase activity"/>
    <property type="evidence" value="ECO:0007669"/>
    <property type="project" value="InterPro"/>
</dbReference>
<feature type="transmembrane region" description="Helical" evidence="9">
    <location>
        <begin position="108"/>
        <end position="129"/>
    </location>
</feature>
<keyword evidence="9" id="KW-0472">Membrane</keyword>
<organism evidence="13 14">
    <name type="scientific">Aeromicrobium camelliae</name>
    <dbReference type="NCBI Taxonomy" id="1538144"/>
    <lineage>
        <taxon>Bacteria</taxon>
        <taxon>Bacillati</taxon>
        <taxon>Actinomycetota</taxon>
        <taxon>Actinomycetes</taxon>
        <taxon>Propionibacteriales</taxon>
        <taxon>Nocardioidaceae</taxon>
        <taxon>Aeromicrobium</taxon>
    </lineage>
</organism>
<keyword evidence="3" id="KW-0597">Phosphoprotein</keyword>
<gene>
    <name evidence="13" type="ORF">EHW97_14975</name>
</gene>
<keyword evidence="8" id="KW-0902">Two-component regulatory system</keyword>
<accession>A0A3N6WL01</accession>
<dbReference type="PANTHER" id="PTHR24421:SF10">
    <property type="entry name" value="NITRATE_NITRITE SENSOR PROTEIN NARQ"/>
    <property type="match status" value="1"/>
</dbReference>
<name>A0A3N6WL01_9ACTN</name>
<keyword evidence="7" id="KW-0067">ATP-binding</keyword>
<dbReference type="GO" id="GO:0046983">
    <property type="term" value="F:protein dimerization activity"/>
    <property type="evidence" value="ECO:0007669"/>
    <property type="project" value="InterPro"/>
</dbReference>
<evidence type="ECO:0000259" key="11">
    <source>
        <dbReference type="Pfam" id="PF07730"/>
    </source>
</evidence>
<dbReference type="InterPro" id="IPR050482">
    <property type="entry name" value="Sensor_HK_TwoCompSys"/>
</dbReference>
<evidence type="ECO:0000256" key="8">
    <source>
        <dbReference type="ARBA" id="ARBA00023012"/>
    </source>
</evidence>
<dbReference type="InterPro" id="IPR003594">
    <property type="entry name" value="HATPase_dom"/>
</dbReference>
<dbReference type="Gene3D" id="3.30.565.10">
    <property type="entry name" value="Histidine kinase-like ATPase, C-terminal domain"/>
    <property type="match status" value="1"/>
</dbReference>
<evidence type="ECO:0000259" key="12">
    <source>
        <dbReference type="Pfam" id="PF23539"/>
    </source>
</evidence>